<dbReference type="InterPro" id="IPR013342">
    <property type="entry name" value="Mandelate_racemase_C"/>
</dbReference>
<dbReference type="EMBL" id="VOIH02000006">
    <property type="protein sequence ID" value="KAF3444302.1"/>
    <property type="molecule type" value="Genomic_DNA"/>
</dbReference>
<dbReference type="SUPFAM" id="SSF54826">
    <property type="entry name" value="Enolase N-terminal domain-like"/>
    <property type="match status" value="1"/>
</dbReference>
<feature type="domain" description="Mandelate racemase/muconate lactonizing enzyme C-terminal" evidence="2">
    <location>
        <begin position="214"/>
        <end position="309"/>
    </location>
</feature>
<dbReference type="PANTHER" id="PTHR48073">
    <property type="entry name" value="O-SUCCINYLBENZOATE SYNTHASE-RELATED"/>
    <property type="match status" value="1"/>
</dbReference>
<dbReference type="GO" id="GO:0016854">
    <property type="term" value="F:racemase and epimerase activity"/>
    <property type="evidence" value="ECO:0007669"/>
    <property type="project" value="UniProtKB-ARBA"/>
</dbReference>
<dbReference type="OrthoDB" id="17395at2759"/>
<dbReference type="Pfam" id="PF02746">
    <property type="entry name" value="MR_MLE_N"/>
    <property type="match status" value="1"/>
</dbReference>
<evidence type="ECO:0000259" key="2">
    <source>
        <dbReference type="SMART" id="SM00922"/>
    </source>
</evidence>
<dbReference type="GO" id="GO:0046872">
    <property type="term" value="F:metal ion binding"/>
    <property type="evidence" value="ECO:0007669"/>
    <property type="project" value="UniProtKB-KW"/>
</dbReference>
<dbReference type="InterPro" id="IPR029065">
    <property type="entry name" value="Enolase_C-like"/>
</dbReference>
<dbReference type="Gene3D" id="3.20.20.120">
    <property type="entry name" value="Enolase-like C-terminal domain"/>
    <property type="match status" value="1"/>
</dbReference>
<evidence type="ECO:0000313" key="3">
    <source>
        <dbReference type="EMBL" id="KAF3444302.1"/>
    </source>
</evidence>
<gene>
    <name evidence="3" type="ORF">FNV43_RR13992</name>
</gene>
<dbReference type="SMART" id="SM00922">
    <property type="entry name" value="MR_MLE"/>
    <property type="match status" value="1"/>
</dbReference>
<dbReference type="SFLD" id="SFLDS00001">
    <property type="entry name" value="Enolase"/>
    <property type="match status" value="1"/>
</dbReference>
<reference evidence="3" key="1">
    <citation type="submission" date="2020-03" db="EMBL/GenBank/DDBJ databases">
        <title>A high-quality chromosome-level genome assembly of a woody plant with both climbing and erect habits, Rhamnella rubrinervis.</title>
        <authorList>
            <person name="Lu Z."/>
            <person name="Yang Y."/>
            <person name="Zhu X."/>
            <person name="Sun Y."/>
        </authorList>
    </citation>
    <scope>NUCLEOTIDE SEQUENCE</scope>
    <source>
        <strain evidence="3">BYM</strain>
        <tissue evidence="3">Leaf</tissue>
    </source>
</reference>
<organism evidence="3 4">
    <name type="scientific">Rhamnella rubrinervis</name>
    <dbReference type="NCBI Taxonomy" id="2594499"/>
    <lineage>
        <taxon>Eukaryota</taxon>
        <taxon>Viridiplantae</taxon>
        <taxon>Streptophyta</taxon>
        <taxon>Embryophyta</taxon>
        <taxon>Tracheophyta</taxon>
        <taxon>Spermatophyta</taxon>
        <taxon>Magnoliopsida</taxon>
        <taxon>eudicotyledons</taxon>
        <taxon>Gunneridae</taxon>
        <taxon>Pentapetalae</taxon>
        <taxon>rosids</taxon>
        <taxon>fabids</taxon>
        <taxon>Rosales</taxon>
        <taxon>Rhamnaceae</taxon>
        <taxon>rhamnoid group</taxon>
        <taxon>Rhamneae</taxon>
        <taxon>Rhamnella</taxon>
    </lineage>
</organism>
<name>A0A8K0H214_9ROSA</name>
<accession>A0A8K0H214</accession>
<dbReference type="InterPro" id="IPR029017">
    <property type="entry name" value="Enolase-like_N"/>
</dbReference>
<proteinExistence type="predicted"/>
<evidence type="ECO:0000313" key="4">
    <source>
        <dbReference type="Proteomes" id="UP000796880"/>
    </source>
</evidence>
<keyword evidence="4" id="KW-1185">Reference proteome</keyword>
<protein>
    <recommendedName>
        <fullName evidence="2">Mandelate racemase/muconate lactonizing enzyme C-terminal domain-containing protein</fullName>
    </recommendedName>
</protein>
<dbReference type="Gene3D" id="3.30.390.10">
    <property type="entry name" value="Enolase-like, N-terminal domain"/>
    <property type="match status" value="1"/>
</dbReference>
<dbReference type="Proteomes" id="UP000796880">
    <property type="component" value="Unassembled WGS sequence"/>
</dbReference>
<dbReference type="Pfam" id="PF13378">
    <property type="entry name" value="MR_MLE_C"/>
    <property type="match status" value="1"/>
</dbReference>
<dbReference type="SUPFAM" id="SSF51604">
    <property type="entry name" value="Enolase C-terminal domain-like"/>
    <property type="match status" value="1"/>
</dbReference>
<sequence length="437" mass="47078">MAPLSAALCTSASFCFSHPKQITFSISSRPRKPFFKISVSASSSNGNELMAVLSEVPSAEATSFGFKNLTQTFWVDVQRAEEKPLNVKLLDGLQLDLGSAPIKKLENVAIRVELSNGCVGWGEAAVTGKSQAMALAKAKKACEFLRQSSPMTLNLVLEEIACILPGQEFVSVRSGVEMALIDAVANSIDVPLWRLFGGVSNSLTTAVTVPTVSPTEALKLASELREKGFNTMRLRIGMNLFAELEVVKAITVTHPGCSFIFDANEKCTCKEAITALEKLHADMSVSPVLFEQPVHRDDWKGLADVSSIARNKYGVTVIADESCQTFHDIQKVIQENIADGINIKLAKFGVLGSLQIIEAARKSGLKLVMDSMLQTKLATGFAGHLAAGLGCFKYVNLDAPYMLSEDPVVGGYEASGPVYNFTNSRGQGGFLKWDIIA</sequence>
<evidence type="ECO:0000256" key="1">
    <source>
        <dbReference type="ARBA" id="ARBA00022723"/>
    </source>
</evidence>
<dbReference type="InterPro" id="IPR036849">
    <property type="entry name" value="Enolase-like_C_sf"/>
</dbReference>
<dbReference type="PANTHER" id="PTHR48073:SF4">
    <property type="entry name" value="MANDELATE RACEMASE_MUCONATE LACTONIZING ENZYME C-TERMINAL DOMAIN-CONTAINING PROTEIN"/>
    <property type="match status" value="1"/>
</dbReference>
<comment type="caution">
    <text evidence="3">The sequence shown here is derived from an EMBL/GenBank/DDBJ whole genome shotgun (WGS) entry which is preliminary data.</text>
</comment>
<dbReference type="InterPro" id="IPR013341">
    <property type="entry name" value="Mandelate_racemase_N_dom"/>
</dbReference>
<keyword evidence="1" id="KW-0479">Metal-binding</keyword>
<dbReference type="AlphaFoldDB" id="A0A8K0H214"/>